<dbReference type="EMBL" id="ML732234">
    <property type="protein sequence ID" value="KAB8073041.1"/>
    <property type="molecule type" value="Genomic_DNA"/>
</dbReference>
<protein>
    <recommendedName>
        <fullName evidence="2">BTB domain-containing protein</fullName>
    </recommendedName>
</protein>
<dbReference type="SUPFAM" id="SSF54695">
    <property type="entry name" value="POZ domain"/>
    <property type="match status" value="1"/>
</dbReference>
<feature type="compositionally biased region" description="Polar residues" evidence="1">
    <location>
        <begin position="118"/>
        <end position="148"/>
    </location>
</feature>
<proteinExistence type="predicted"/>
<feature type="region of interest" description="Disordered" evidence="1">
    <location>
        <begin position="118"/>
        <end position="157"/>
    </location>
</feature>
<gene>
    <name evidence="3" type="ORF">BDV29DRAFT_192030</name>
</gene>
<reference evidence="3 4" key="1">
    <citation type="submission" date="2019-04" db="EMBL/GenBank/DDBJ databases">
        <title>Friends and foes A comparative genomics study of 23 Aspergillus species from section Flavi.</title>
        <authorList>
            <consortium name="DOE Joint Genome Institute"/>
            <person name="Kjaerbolling I."/>
            <person name="Vesth T."/>
            <person name="Frisvad J.C."/>
            <person name="Nybo J.L."/>
            <person name="Theobald S."/>
            <person name="Kildgaard S."/>
            <person name="Isbrandt T."/>
            <person name="Kuo A."/>
            <person name="Sato A."/>
            <person name="Lyhne E.K."/>
            <person name="Kogle M.E."/>
            <person name="Wiebenga A."/>
            <person name="Kun R.S."/>
            <person name="Lubbers R.J."/>
            <person name="Makela M.R."/>
            <person name="Barry K."/>
            <person name="Chovatia M."/>
            <person name="Clum A."/>
            <person name="Daum C."/>
            <person name="Haridas S."/>
            <person name="He G."/>
            <person name="LaButti K."/>
            <person name="Lipzen A."/>
            <person name="Mondo S."/>
            <person name="Riley R."/>
            <person name="Salamov A."/>
            <person name="Simmons B.A."/>
            <person name="Magnuson J.K."/>
            <person name="Henrissat B."/>
            <person name="Mortensen U.H."/>
            <person name="Larsen T.O."/>
            <person name="Devries R.P."/>
            <person name="Grigoriev I.V."/>
            <person name="Machida M."/>
            <person name="Baker S.E."/>
            <person name="Andersen M.R."/>
        </authorList>
    </citation>
    <scope>NUCLEOTIDE SEQUENCE [LARGE SCALE GENOMIC DNA]</scope>
    <source>
        <strain evidence="3 4">CBS 151.66</strain>
    </source>
</reference>
<dbReference type="Gene3D" id="3.30.710.10">
    <property type="entry name" value="Potassium Channel Kv1.1, Chain A"/>
    <property type="match status" value="1"/>
</dbReference>
<dbReference type="PROSITE" id="PS50097">
    <property type="entry name" value="BTB"/>
    <property type="match status" value="1"/>
</dbReference>
<evidence type="ECO:0000313" key="3">
    <source>
        <dbReference type="EMBL" id="KAB8073041.1"/>
    </source>
</evidence>
<evidence type="ECO:0000256" key="1">
    <source>
        <dbReference type="SAM" id="MobiDB-lite"/>
    </source>
</evidence>
<dbReference type="InterPro" id="IPR011333">
    <property type="entry name" value="SKP1/BTB/POZ_sf"/>
</dbReference>
<dbReference type="PANTHER" id="PTHR47843">
    <property type="entry name" value="BTB DOMAIN-CONTAINING PROTEIN-RELATED"/>
    <property type="match status" value="1"/>
</dbReference>
<name>A0A5N5WWZ9_9EURO</name>
<dbReference type="AlphaFoldDB" id="A0A5N5WWZ9"/>
<evidence type="ECO:0000313" key="4">
    <source>
        <dbReference type="Proteomes" id="UP000326565"/>
    </source>
</evidence>
<accession>A0A5N5WWZ9</accession>
<dbReference type="PANTHER" id="PTHR47843:SF5">
    <property type="entry name" value="BTB_POZ DOMAIN PROTEIN"/>
    <property type="match status" value="1"/>
</dbReference>
<keyword evidence="4" id="KW-1185">Reference proteome</keyword>
<evidence type="ECO:0000259" key="2">
    <source>
        <dbReference type="PROSITE" id="PS50097"/>
    </source>
</evidence>
<organism evidence="3 4">
    <name type="scientific">Aspergillus leporis</name>
    <dbReference type="NCBI Taxonomy" id="41062"/>
    <lineage>
        <taxon>Eukaryota</taxon>
        <taxon>Fungi</taxon>
        <taxon>Dikarya</taxon>
        <taxon>Ascomycota</taxon>
        <taxon>Pezizomycotina</taxon>
        <taxon>Eurotiomycetes</taxon>
        <taxon>Eurotiomycetidae</taxon>
        <taxon>Eurotiales</taxon>
        <taxon>Aspergillaceae</taxon>
        <taxon>Aspergillus</taxon>
        <taxon>Aspergillus subgen. Circumdati</taxon>
    </lineage>
</organism>
<dbReference type="Pfam" id="PF00651">
    <property type="entry name" value="BTB"/>
    <property type="match status" value="1"/>
</dbReference>
<sequence length="284" mass="32566">MQSNSTWDVTCTNTSLIRREAWARSANLFQNPQYSDLTIICRDKAFPAHRNIVCQMSTYFARMCNGNFKEAGTRIIQFDDREPLLVEKMLECLYKGDYKYETLVAVLSYKRPFHASENTDAASISETPSTDYQTTPSEACLTPGSSTEPESDVRPRTAWSSPARFHASMYAYANYFGIELLKARAKQHFNQTFLDQYFSSQFEDTIHEVYAPTPEHDRGLRDIVVNMTMMSLQTLRTLPRRILDDETLKHCPKFTLDLCIALADSRTKPLLAHNSPSPKHQKSF</sequence>
<dbReference type="CDD" id="cd18186">
    <property type="entry name" value="BTB_POZ_ZBTB_KLHL-like"/>
    <property type="match status" value="1"/>
</dbReference>
<feature type="domain" description="BTB" evidence="2">
    <location>
        <begin position="35"/>
        <end position="102"/>
    </location>
</feature>
<dbReference type="InterPro" id="IPR000210">
    <property type="entry name" value="BTB/POZ_dom"/>
</dbReference>
<dbReference type="SMART" id="SM00225">
    <property type="entry name" value="BTB"/>
    <property type="match status" value="1"/>
</dbReference>
<dbReference type="OrthoDB" id="6359816at2759"/>
<dbReference type="Proteomes" id="UP000326565">
    <property type="component" value="Unassembled WGS sequence"/>
</dbReference>